<dbReference type="GO" id="GO:0006355">
    <property type="term" value="P:regulation of DNA-templated transcription"/>
    <property type="evidence" value="ECO:0007669"/>
    <property type="project" value="InterPro"/>
</dbReference>
<name>A0A9X1Q414_STRM4</name>
<gene>
    <name evidence="9" type="ORF">L0P92_27395</name>
</gene>
<keyword evidence="10" id="KW-1185">Reference proteome</keyword>
<dbReference type="InterPro" id="IPR005158">
    <property type="entry name" value="BTAD"/>
</dbReference>
<dbReference type="Pfam" id="PF00486">
    <property type="entry name" value="Trans_reg_C"/>
    <property type="match status" value="1"/>
</dbReference>
<reference evidence="9" key="1">
    <citation type="submission" date="2022-01" db="EMBL/GenBank/DDBJ databases">
        <title>Draft Genome Sequences of Seven Type Strains of the Genus Streptomyces.</title>
        <authorList>
            <person name="Aziz S."/>
            <person name="Coretto E."/>
            <person name="Chronakova A."/>
            <person name="Sproer C."/>
            <person name="Huber K."/>
            <person name="Nouioui I."/>
            <person name="Gross H."/>
        </authorList>
    </citation>
    <scope>NUCLEOTIDE SEQUENCE</scope>
    <source>
        <strain evidence="9">DSM 103493</strain>
    </source>
</reference>
<comment type="caution">
    <text evidence="9">The sequence shown here is derived from an EMBL/GenBank/DDBJ whole genome shotgun (WGS) entry which is preliminary data.</text>
</comment>
<dbReference type="InterPro" id="IPR001867">
    <property type="entry name" value="OmpR/PhoB-type_DNA-bd"/>
</dbReference>
<dbReference type="PANTHER" id="PTHR35807:SF1">
    <property type="entry name" value="TRANSCRIPTIONAL REGULATOR REDD"/>
    <property type="match status" value="1"/>
</dbReference>
<accession>A0A9X1Q414</accession>
<dbReference type="InterPro" id="IPR036388">
    <property type="entry name" value="WH-like_DNA-bd_sf"/>
</dbReference>
<dbReference type="Gene3D" id="1.25.40.10">
    <property type="entry name" value="Tetratricopeptide repeat domain"/>
    <property type="match status" value="1"/>
</dbReference>
<feature type="region of interest" description="Disordered" evidence="7">
    <location>
        <begin position="266"/>
        <end position="286"/>
    </location>
</feature>
<dbReference type="PANTHER" id="PTHR35807">
    <property type="entry name" value="TRANSCRIPTIONAL REGULATOR REDD-RELATED"/>
    <property type="match status" value="1"/>
</dbReference>
<keyword evidence="4 6" id="KW-0238">DNA-binding</keyword>
<evidence type="ECO:0000259" key="8">
    <source>
        <dbReference type="PROSITE" id="PS51755"/>
    </source>
</evidence>
<dbReference type="SMART" id="SM01043">
    <property type="entry name" value="BTAD"/>
    <property type="match status" value="1"/>
</dbReference>
<dbReference type="SUPFAM" id="SSF46894">
    <property type="entry name" value="C-terminal effector domain of the bipartite response regulators"/>
    <property type="match status" value="1"/>
</dbReference>
<feature type="region of interest" description="Disordered" evidence="7">
    <location>
        <begin position="298"/>
        <end position="317"/>
    </location>
</feature>
<dbReference type="GO" id="GO:0003677">
    <property type="term" value="F:DNA binding"/>
    <property type="evidence" value="ECO:0007669"/>
    <property type="project" value="UniProtKB-UniRule"/>
</dbReference>
<evidence type="ECO:0000256" key="5">
    <source>
        <dbReference type="ARBA" id="ARBA00023163"/>
    </source>
</evidence>
<comment type="similarity">
    <text evidence="1">Belongs to the AfsR/DnrI/RedD regulatory family.</text>
</comment>
<proteinExistence type="inferred from homology"/>
<dbReference type="Gene3D" id="1.10.10.10">
    <property type="entry name" value="Winged helix-like DNA-binding domain superfamily/Winged helix DNA-binding domain"/>
    <property type="match status" value="1"/>
</dbReference>
<dbReference type="GO" id="GO:0000160">
    <property type="term" value="P:phosphorelay signal transduction system"/>
    <property type="evidence" value="ECO:0007669"/>
    <property type="project" value="UniProtKB-KW"/>
</dbReference>
<dbReference type="Pfam" id="PF03704">
    <property type="entry name" value="BTAD"/>
    <property type="match status" value="1"/>
</dbReference>
<evidence type="ECO:0000256" key="1">
    <source>
        <dbReference type="ARBA" id="ARBA00005820"/>
    </source>
</evidence>
<feature type="compositionally biased region" description="Low complexity" evidence="7">
    <location>
        <begin position="298"/>
        <end position="308"/>
    </location>
</feature>
<dbReference type="PROSITE" id="PS51755">
    <property type="entry name" value="OMPR_PHOB"/>
    <property type="match status" value="1"/>
</dbReference>
<dbReference type="SUPFAM" id="SSF48452">
    <property type="entry name" value="TPR-like"/>
    <property type="match status" value="1"/>
</dbReference>
<dbReference type="Proteomes" id="UP001139384">
    <property type="component" value="Unassembled WGS sequence"/>
</dbReference>
<dbReference type="RefSeq" id="WP_234765713.1">
    <property type="nucleotide sequence ID" value="NZ_JAKEIP010000137.1"/>
</dbReference>
<evidence type="ECO:0000256" key="6">
    <source>
        <dbReference type="PROSITE-ProRule" id="PRU01091"/>
    </source>
</evidence>
<dbReference type="AlphaFoldDB" id="A0A9X1Q414"/>
<evidence type="ECO:0000313" key="10">
    <source>
        <dbReference type="Proteomes" id="UP001139384"/>
    </source>
</evidence>
<evidence type="ECO:0000256" key="3">
    <source>
        <dbReference type="ARBA" id="ARBA00023015"/>
    </source>
</evidence>
<dbReference type="SMART" id="SM00862">
    <property type="entry name" value="Trans_reg_C"/>
    <property type="match status" value="1"/>
</dbReference>
<keyword evidence="5" id="KW-0804">Transcription</keyword>
<evidence type="ECO:0000313" key="9">
    <source>
        <dbReference type="EMBL" id="MCF1597258.1"/>
    </source>
</evidence>
<keyword evidence="2" id="KW-0902">Two-component regulatory system</keyword>
<dbReference type="InterPro" id="IPR016032">
    <property type="entry name" value="Sig_transdc_resp-reg_C-effctor"/>
</dbReference>
<sequence length="317" mass="34745">MSNIRHPMSRRAGLAFAVLGEVRLWRDGVEVPLGPPRGRALLAALLLREGTPMGRDDILGGLWGDSFHVDGANLVQVYVSKLRRLLEPDRPPRAAASLLPRVGNAYRLAVEADQWDLGCFQRARTAARELRSAGELIESERVLGEALALWPGPALTGVEGPLLDVERVRLAELRLAATEEHLELALETGAEDDVIPSLLTLTREHPYRERLWALLMVALYRGSRQADALAAYRRAARALKDDLGLSPGPELRRIEEAILAGAPSTTLTARPRTGPVRPQHVPDRPKLTLVHGTGIGAAPSRRAAVPPYRARRLGDRR</sequence>
<protein>
    <submittedName>
        <fullName evidence="9">AfsR/SARP family transcriptional regulator</fullName>
    </submittedName>
</protein>
<dbReference type="InterPro" id="IPR011990">
    <property type="entry name" value="TPR-like_helical_dom_sf"/>
</dbReference>
<dbReference type="CDD" id="cd15831">
    <property type="entry name" value="BTAD"/>
    <property type="match status" value="1"/>
</dbReference>
<organism evidence="9 10">
    <name type="scientific">Streptomyces muensis</name>
    <dbReference type="NCBI Taxonomy" id="1077944"/>
    <lineage>
        <taxon>Bacteria</taxon>
        <taxon>Bacillati</taxon>
        <taxon>Actinomycetota</taxon>
        <taxon>Actinomycetes</taxon>
        <taxon>Kitasatosporales</taxon>
        <taxon>Streptomycetaceae</taxon>
        <taxon>Streptomyces</taxon>
    </lineage>
</organism>
<evidence type="ECO:0000256" key="4">
    <source>
        <dbReference type="ARBA" id="ARBA00023125"/>
    </source>
</evidence>
<evidence type="ECO:0000256" key="7">
    <source>
        <dbReference type="SAM" id="MobiDB-lite"/>
    </source>
</evidence>
<dbReference type="EMBL" id="JAKEIP010000137">
    <property type="protein sequence ID" value="MCF1597258.1"/>
    <property type="molecule type" value="Genomic_DNA"/>
</dbReference>
<keyword evidence="3" id="KW-0805">Transcription regulation</keyword>
<feature type="DNA-binding region" description="OmpR/PhoB-type" evidence="6">
    <location>
        <begin position="6"/>
        <end position="110"/>
    </location>
</feature>
<feature type="domain" description="OmpR/PhoB-type" evidence="8">
    <location>
        <begin position="6"/>
        <end position="110"/>
    </location>
</feature>
<evidence type="ECO:0000256" key="2">
    <source>
        <dbReference type="ARBA" id="ARBA00023012"/>
    </source>
</evidence>
<dbReference type="InterPro" id="IPR051677">
    <property type="entry name" value="AfsR-DnrI-RedD_regulator"/>
</dbReference>